<keyword evidence="1" id="KW-0812">Transmembrane</keyword>
<keyword evidence="1" id="KW-0472">Membrane</keyword>
<sequence length="161" mass="18083">MYNIFHDMGAAELWLVLGTVFLIIELQISGIGFLFLGLGSLSNAALIYIYPILSQYHYSSFGLLSFLWFIILWWPLKRCMQAKGKNTEHYMDMIGGEVEVCNSSLFPGDLGQVKWSGTVMNARLDKTEQNSAAIGEKLFIMAIHGNVLICSKIRKHKSDGD</sequence>
<protein>
    <submittedName>
        <fullName evidence="2">NfeD family protein</fullName>
    </submittedName>
</protein>
<evidence type="ECO:0000313" key="2">
    <source>
        <dbReference type="EMBL" id="WPY00477.1"/>
    </source>
</evidence>
<name>A0ABZ0UTR5_9RICK</name>
<evidence type="ECO:0000313" key="3">
    <source>
        <dbReference type="Proteomes" id="UP001326613"/>
    </source>
</evidence>
<gene>
    <name evidence="2" type="ORF">Trichorick_00355</name>
</gene>
<reference evidence="2 3" key="1">
    <citation type="submission" date="2022-10" db="EMBL/GenBank/DDBJ databases">
        <title>Host association and intracellularity evolved multiple times independently in the Rickettsiales.</title>
        <authorList>
            <person name="Castelli M."/>
            <person name="Nardi T."/>
            <person name="Gammuto L."/>
            <person name="Bellinzona G."/>
            <person name="Sabaneyeva E."/>
            <person name="Potekhin A."/>
            <person name="Serra V."/>
            <person name="Petroni G."/>
            <person name="Sassera D."/>
        </authorList>
    </citation>
    <scope>NUCLEOTIDE SEQUENCE [LARGE SCALE GENOMIC DNA]</scope>
    <source>
        <strain evidence="2 3">Kr 154-4</strain>
    </source>
</reference>
<evidence type="ECO:0000256" key="1">
    <source>
        <dbReference type="SAM" id="Phobius"/>
    </source>
</evidence>
<accession>A0ABZ0UTR5</accession>
<keyword evidence="1" id="KW-1133">Transmembrane helix</keyword>
<dbReference type="Proteomes" id="UP001326613">
    <property type="component" value="Chromosome"/>
</dbReference>
<organism evidence="2 3">
    <name type="scientific">Candidatus Trichorickettsia mobilis</name>
    <dbReference type="NCBI Taxonomy" id="1346319"/>
    <lineage>
        <taxon>Bacteria</taxon>
        <taxon>Pseudomonadati</taxon>
        <taxon>Pseudomonadota</taxon>
        <taxon>Alphaproteobacteria</taxon>
        <taxon>Rickettsiales</taxon>
        <taxon>Rickettsiaceae</taxon>
        <taxon>Rickettsieae</taxon>
        <taxon>Candidatus Trichorickettsia</taxon>
    </lineage>
</organism>
<proteinExistence type="predicted"/>
<feature type="transmembrane region" description="Helical" evidence="1">
    <location>
        <begin position="12"/>
        <end position="36"/>
    </location>
</feature>
<keyword evidence="3" id="KW-1185">Reference proteome</keyword>
<feature type="transmembrane region" description="Helical" evidence="1">
    <location>
        <begin position="56"/>
        <end position="76"/>
    </location>
</feature>
<dbReference type="RefSeq" id="WP_323738540.1">
    <property type="nucleotide sequence ID" value="NZ_CP112932.1"/>
</dbReference>
<dbReference type="EMBL" id="CP112932">
    <property type="protein sequence ID" value="WPY00477.1"/>
    <property type="molecule type" value="Genomic_DNA"/>
</dbReference>